<reference evidence="10 11" key="3">
    <citation type="submission" date="2019-11" db="EMBL/GenBank/DDBJ databases">
        <title>A de novo genome assembly of a pear dwarfing rootstock.</title>
        <authorList>
            <person name="Wang F."/>
            <person name="Wang J."/>
            <person name="Li S."/>
            <person name="Zhang Y."/>
            <person name="Fang M."/>
            <person name="Ma L."/>
            <person name="Zhao Y."/>
            <person name="Jiang S."/>
        </authorList>
    </citation>
    <scope>NUCLEOTIDE SEQUENCE [LARGE SCALE GENOMIC DNA]</scope>
    <source>
        <strain evidence="10">S2</strain>
        <tissue evidence="10">Leaf</tissue>
    </source>
</reference>
<keyword evidence="3" id="KW-0547">Nucleotide-binding</keyword>
<dbReference type="PANTHER" id="PTHR36766">
    <property type="entry name" value="PLANT BROAD-SPECTRUM MILDEW RESISTANCE PROTEIN RPW8"/>
    <property type="match status" value="1"/>
</dbReference>
<keyword evidence="1" id="KW-0433">Leucine-rich repeat</keyword>
<dbReference type="Pfam" id="PF25019">
    <property type="entry name" value="LRR_R13L1-DRL21"/>
    <property type="match status" value="1"/>
</dbReference>
<keyword evidence="6" id="KW-0175">Coiled coil</keyword>
<feature type="domain" description="Disease resistance protein winged helix" evidence="8">
    <location>
        <begin position="261"/>
        <end position="332"/>
    </location>
</feature>
<dbReference type="GO" id="GO:0051707">
    <property type="term" value="P:response to other organism"/>
    <property type="evidence" value="ECO:0007669"/>
    <property type="project" value="UniProtKB-ARBA"/>
</dbReference>
<feature type="coiled-coil region" evidence="6">
    <location>
        <begin position="3"/>
        <end position="37"/>
    </location>
</feature>
<evidence type="ECO:0000256" key="1">
    <source>
        <dbReference type="ARBA" id="ARBA00022614"/>
    </source>
</evidence>
<dbReference type="InterPro" id="IPR032675">
    <property type="entry name" value="LRR_dom_sf"/>
</dbReference>
<evidence type="ECO:0000259" key="8">
    <source>
        <dbReference type="Pfam" id="PF23559"/>
    </source>
</evidence>
<keyword evidence="4" id="KW-0611">Plant defense</keyword>
<dbReference type="EMBL" id="SMOL01000148">
    <property type="protein sequence ID" value="KAB2627990.1"/>
    <property type="molecule type" value="Genomic_DNA"/>
</dbReference>
<name>A0A5N5HR47_9ROSA</name>
<keyword evidence="11" id="KW-1185">Reference proteome</keyword>
<comment type="caution">
    <text evidence="10">The sequence shown here is derived from an EMBL/GenBank/DDBJ whole genome shotgun (WGS) entry which is preliminary data.</text>
</comment>
<keyword evidence="2" id="KW-0677">Repeat</keyword>
<evidence type="ECO:0000313" key="10">
    <source>
        <dbReference type="EMBL" id="KAB2627990.1"/>
    </source>
</evidence>
<dbReference type="InterPro" id="IPR036388">
    <property type="entry name" value="WH-like_DNA-bd_sf"/>
</dbReference>
<keyword evidence="5" id="KW-0067">ATP-binding</keyword>
<dbReference type="InterPro" id="IPR027417">
    <property type="entry name" value="P-loop_NTPase"/>
</dbReference>
<feature type="domain" description="R13L1/DRL21-like LRR repeat region" evidence="9">
    <location>
        <begin position="455"/>
        <end position="545"/>
    </location>
</feature>
<evidence type="ECO:0000256" key="3">
    <source>
        <dbReference type="ARBA" id="ARBA00022741"/>
    </source>
</evidence>
<evidence type="ECO:0000259" key="9">
    <source>
        <dbReference type="Pfam" id="PF25019"/>
    </source>
</evidence>
<reference evidence="10 11" key="1">
    <citation type="submission" date="2019-09" db="EMBL/GenBank/DDBJ databases">
        <authorList>
            <person name="Ou C."/>
        </authorList>
    </citation>
    <scope>NUCLEOTIDE SEQUENCE [LARGE SCALE GENOMIC DNA]</scope>
    <source>
        <strain evidence="10">S2</strain>
        <tissue evidence="10">Leaf</tissue>
    </source>
</reference>
<proteinExistence type="predicted"/>
<reference evidence="11" key="2">
    <citation type="submission" date="2019-10" db="EMBL/GenBank/DDBJ databases">
        <title>A de novo genome assembly of a pear dwarfing rootstock.</title>
        <authorList>
            <person name="Wang F."/>
            <person name="Wang J."/>
            <person name="Li S."/>
            <person name="Zhang Y."/>
            <person name="Fang M."/>
            <person name="Ma L."/>
            <person name="Zhao Y."/>
            <person name="Jiang S."/>
        </authorList>
    </citation>
    <scope>NUCLEOTIDE SEQUENCE [LARGE SCALE GENOMIC DNA]</scope>
</reference>
<evidence type="ECO:0000256" key="5">
    <source>
        <dbReference type="ARBA" id="ARBA00022840"/>
    </source>
</evidence>
<dbReference type="InterPro" id="IPR056789">
    <property type="entry name" value="LRR_R13L1-DRL21"/>
</dbReference>
<evidence type="ECO:0000256" key="4">
    <source>
        <dbReference type="ARBA" id="ARBA00022821"/>
    </source>
</evidence>
<dbReference type="Gene3D" id="1.10.10.10">
    <property type="entry name" value="Winged helix-like DNA-binding domain superfamily/Winged helix DNA-binding domain"/>
    <property type="match status" value="1"/>
</dbReference>
<dbReference type="AlphaFoldDB" id="A0A5N5HR47"/>
<dbReference type="InterPro" id="IPR001611">
    <property type="entry name" value="Leu-rich_rpt"/>
</dbReference>
<dbReference type="Gene3D" id="3.80.10.10">
    <property type="entry name" value="Ribonuclease Inhibitor"/>
    <property type="match status" value="1"/>
</dbReference>
<dbReference type="PANTHER" id="PTHR36766:SF40">
    <property type="entry name" value="DISEASE RESISTANCE PROTEIN RGA3"/>
    <property type="match status" value="1"/>
</dbReference>
<evidence type="ECO:0000256" key="6">
    <source>
        <dbReference type="SAM" id="Coils"/>
    </source>
</evidence>
<dbReference type="Gene3D" id="1.20.5.4130">
    <property type="match status" value="1"/>
</dbReference>
<dbReference type="GO" id="GO:0006952">
    <property type="term" value="P:defense response"/>
    <property type="evidence" value="ECO:0007669"/>
    <property type="project" value="UniProtKB-KW"/>
</dbReference>
<gene>
    <name evidence="10" type="ORF">D8674_032785</name>
</gene>
<dbReference type="InterPro" id="IPR041118">
    <property type="entry name" value="Rx_N"/>
</dbReference>
<dbReference type="GO" id="GO:0005524">
    <property type="term" value="F:ATP binding"/>
    <property type="evidence" value="ECO:0007669"/>
    <property type="project" value="UniProtKB-KW"/>
</dbReference>
<dbReference type="Pfam" id="PF23559">
    <property type="entry name" value="WHD_DRP"/>
    <property type="match status" value="1"/>
</dbReference>
<evidence type="ECO:0000259" key="7">
    <source>
        <dbReference type="Pfam" id="PF18052"/>
    </source>
</evidence>
<dbReference type="PROSITE" id="PS51450">
    <property type="entry name" value="LRR"/>
    <property type="match status" value="1"/>
</dbReference>
<protein>
    <submittedName>
        <fullName evidence="10">Disease resistance protein RGA3</fullName>
    </submittedName>
</protein>
<dbReference type="InterPro" id="IPR058922">
    <property type="entry name" value="WHD_DRP"/>
</dbReference>
<dbReference type="Proteomes" id="UP000327157">
    <property type="component" value="Chromosome 8"/>
</dbReference>
<evidence type="ECO:0000256" key="2">
    <source>
        <dbReference type="ARBA" id="ARBA00022737"/>
    </source>
</evidence>
<dbReference type="Pfam" id="PF18052">
    <property type="entry name" value="Rx_N"/>
    <property type="match status" value="1"/>
</dbReference>
<dbReference type="SUPFAM" id="SSF52540">
    <property type="entry name" value="P-loop containing nucleoside triphosphate hydrolases"/>
    <property type="match status" value="1"/>
</dbReference>
<sequence>MLLDQLEKLVLNTKKDIEEFAGNLEAIQAVLEDEEQRQFKEASVRIWLDQLKDISFQMVDKKKKVSLSAFPSCFCFCKANEVIFLHDIASKIKDLNDKLSVIDEQRKRFEFQQIERGIQEFPERHKTSSVVVMSEIAKSISDDGAPSSNKLDCVLQFLLVLDDVRSYNSEKWERLRAPLIQNGALGTTSDTINLGELSEQYCLSIFNHMTFFDREVGESKAFEDISNKIVEKCNLMHNKRTRRAWLGVLNSKIWDREEVDFSKDYEFERECLINLWMAQDYLNAKGNEDEGEIDDAIFDNLVARSFFQDLKKDSVNGKIIGCKMHDIVYDFVQSLIKNECAIIDVEDVGNEIEVLGEKIRHLTLRLKFDFNFILQLKCLRTCLRTLNLRNNGISKVPREIGDLIHMSLKHLYVKYCHKLKYLPKGILRLKNLKTIDECVLVCGGDDDTAALRLRDLKFLNLQCSLNVRLKWNVKDEREIEKAQLWDMKQLFHLKINCMTLGCTCPSWMMSLHNLRSIFLLGCKECKFMPPLGKLSYLENLTLWGMEKVKKVGGEFLGIVNEEDEATQNRLHAVVERVGSRCGRVEQRGI</sequence>
<evidence type="ECO:0000313" key="11">
    <source>
        <dbReference type="Proteomes" id="UP000327157"/>
    </source>
</evidence>
<accession>A0A5N5HR47</accession>
<organism evidence="10 11">
    <name type="scientific">Pyrus ussuriensis x Pyrus communis</name>
    <dbReference type="NCBI Taxonomy" id="2448454"/>
    <lineage>
        <taxon>Eukaryota</taxon>
        <taxon>Viridiplantae</taxon>
        <taxon>Streptophyta</taxon>
        <taxon>Embryophyta</taxon>
        <taxon>Tracheophyta</taxon>
        <taxon>Spermatophyta</taxon>
        <taxon>Magnoliopsida</taxon>
        <taxon>eudicotyledons</taxon>
        <taxon>Gunneridae</taxon>
        <taxon>Pentapetalae</taxon>
        <taxon>rosids</taxon>
        <taxon>fabids</taxon>
        <taxon>Rosales</taxon>
        <taxon>Rosaceae</taxon>
        <taxon>Amygdaloideae</taxon>
        <taxon>Maleae</taxon>
        <taxon>Pyrus</taxon>
    </lineage>
</organism>
<dbReference type="OrthoDB" id="5279713at2759"/>
<feature type="domain" description="Disease resistance N-terminal" evidence="7">
    <location>
        <begin position="3"/>
        <end position="60"/>
    </location>
</feature>
<dbReference type="SUPFAM" id="SSF52058">
    <property type="entry name" value="L domain-like"/>
    <property type="match status" value="1"/>
</dbReference>